<keyword evidence="1" id="KW-1133">Transmembrane helix</keyword>
<evidence type="ECO:0000313" key="2">
    <source>
        <dbReference type="EMBL" id="KYF35791.1"/>
    </source>
</evidence>
<accession>A0A150NQP8</accession>
<reference evidence="2 3" key="1">
    <citation type="submission" date="2016-01" db="EMBL/GenBank/DDBJ databases">
        <title>Highly variable Streptococcus oralis 1 are common among viridans streptococci isolated from primates.</title>
        <authorList>
            <person name="Denapaite D."/>
            <person name="Rieger M."/>
            <person name="Koendgen S."/>
            <person name="Brueckner R."/>
            <person name="Ochigava I."/>
            <person name="Kappeler P."/>
            <person name="Maetz-Rensing K."/>
            <person name="Leendertz F."/>
        </authorList>
    </citation>
    <scope>NUCLEOTIDE SEQUENCE [LARGE SCALE GENOMIC DNA]</scope>
    <source>
        <strain evidence="2 3">M3-1</strain>
    </source>
</reference>
<sequence length="73" mass="8281">MIGFALFAVISAGYWYYKDYFFLTVQGGLLFTGPTKVLGKAIIEFILSIMLCFLAPALLVYFIVDLKQDDEEK</sequence>
<name>A0A150NQP8_STRMT</name>
<dbReference type="Proteomes" id="UP000075442">
    <property type="component" value="Unassembled WGS sequence"/>
</dbReference>
<dbReference type="PATRIC" id="fig|28037.235.peg.1095"/>
<protein>
    <submittedName>
        <fullName evidence="2">Uncharacterized protein</fullName>
    </submittedName>
</protein>
<organism evidence="2 3">
    <name type="scientific">Streptococcus mitis</name>
    <dbReference type="NCBI Taxonomy" id="28037"/>
    <lineage>
        <taxon>Bacteria</taxon>
        <taxon>Bacillati</taxon>
        <taxon>Bacillota</taxon>
        <taxon>Bacilli</taxon>
        <taxon>Lactobacillales</taxon>
        <taxon>Streptococcaceae</taxon>
        <taxon>Streptococcus</taxon>
        <taxon>Streptococcus mitis group</taxon>
    </lineage>
</organism>
<dbReference type="EMBL" id="LROU01000089">
    <property type="protein sequence ID" value="KYF35791.1"/>
    <property type="molecule type" value="Genomic_DNA"/>
</dbReference>
<keyword evidence="1" id="KW-0812">Transmembrane</keyword>
<feature type="transmembrane region" description="Helical" evidence="1">
    <location>
        <begin position="37"/>
        <end position="64"/>
    </location>
</feature>
<comment type="caution">
    <text evidence="2">The sequence shown here is derived from an EMBL/GenBank/DDBJ whole genome shotgun (WGS) entry which is preliminary data.</text>
</comment>
<dbReference type="AlphaFoldDB" id="A0A150NQP8"/>
<evidence type="ECO:0000256" key="1">
    <source>
        <dbReference type="SAM" id="Phobius"/>
    </source>
</evidence>
<keyword evidence="1" id="KW-0472">Membrane</keyword>
<evidence type="ECO:0000313" key="3">
    <source>
        <dbReference type="Proteomes" id="UP000075442"/>
    </source>
</evidence>
<gene>
    <name evidence="2" type="ORF">SMIM3I_00086</name>
</gene>
<proteinExistence type="predicted"/>